<evidence type="ECO:0000256" key="2">
    <source>
        <dbReference type="ARBA" id="ARBA00007613"/>
    </source>
</evidence>
<dbReference type="SUPFAM" id="SSF56954">
    <property type="entry name" value="Outer membrane efflux proteins (OEP)"/>
    <property type="match status" value="1"/>
</dbReference>
<evidence type="ECO:0000256" key="1">
    <source>
        <dbReference type="ARBA" id="ARBA00004442"/>
    </source>
</evidence>
<dbReference type="Proteomes" id="UP000217838">
    <property type="component" value="Unassembled WGS sequence"/>
</dbReference>
<evidence type="ECO:0000256" key="4">
    <source>
        <dbReference type="ARBA" id="ARBA00022452"/>
    </source>
</evidence>
<keyword evidence="3" id="KW-0813">Transport</keyword>
<dbReference type="Gene3D" id="1.20.1600.10">
    <property type="entry name" value="Outer membrane efflux proteins (OEP)"/>
    <property type="match status" value="1"/>
</dbReference>
<reference evidence="9" key="1">
    <citation type="submission" date="2017-08" db="EMBL/GenBank/DDBJ databases">
        <title>A dynamic microbial community with high functional redundancy inhabits the cold, oxic subseafloor aquifer.</title>
        <authorList>
            <person name="Tully B.J."/>
            <person name="Wheat C.G."/>
            <person name="Glazer B.T."/>
            <person name="Huber J.A."/>
        </authorList>
    </citation>
    <scope>NUCLEOTIDE SEQUENCE [LARGE SCALE GENOMIC DNA]</scope>
</reference>
<protein>
    <recommendedName>
        <fullName evidence="10">TolC family protein</fullName>
    </recommendedName>
</protein>
<evidence type="ECO:0008006" key="10">
    <source>
        <dbReference type="Google" id="ProtNLM"/>
    </source>
</evidence>
<keyword evidence="4" id="KW-1134">Transmembrane beta strand</keyword>
<evidence type="ECO:0000256" key="6">
    <source>
        <dbReference type="ARBA" id="ARBA00023136"/>
    </source>
</evidence>
<dbReference type="AlphaFoldDB" id="A0A2A4YMH5"/>
<dbReference type="GO" id="GO:0009279">
    <property type="term" value="C:cell outer membrane"/>
    <property type="evidence" value="ECO:0007669"/>
    <property type="project" value="UniProtKB-SubCell"/>
</dbReference>
<keyword evidence="7" id="KW-0998">Cell outer membrane</keyword>
<comment type="caution">
    <text evidence="8">The sequence shown here is derived from an EMBL/GenBank/DDBJ whole genome shotgun (WGS) entry which is preliminary data.</text>
</comment>
<dbReference type="GO" id="GO:1990281">
    <property type="term" value="C:efflux pump complex"/>
    <property type="evidence" value="ECO:0007669"/>
    <property type="project" value="TreeGrafter"/>
</dbReference>
<evidence type="ECO:0000256" key="7">
    <source>
        <dbReference type="ARBA" id="ARBA00023237"/>
    </source>
</evidence>
<dbReference type="PANTHER" id="PTHR30026:SF20">
    <property type="entry name" value="OUTER MEMBRANE PROTEIN TOLC"/>
    <property type="match status" value="1"/>
</dbReference>
<evidence type="ECO:0000313" key="9">
    <source>
        <dbReference type="Proteomes" id="UP000217838"/>
    </source>
</evidence>
<dbReference type="InterPro" id="IPR003423">
    <property type="entry name" value="OMP_efflux"/>
</dbReference>
<evidence type="ECO:0000313" key="8">
    <source>
        <dbReference type="EMBL" id="PCI96008.1"/>
    </source>
</evidence>
<proteinExistence type="inferred from homology"/>
<dbReference type="PANTHER" id="PTHR30026">
    <property type="entry name" value="OUTER MEMBRANE PROTEIN TOLC"/>
    <property type="match status" value="1"/>
</dbReference>
<keyword evidence="5" id="KW-0812">Transmembrane</keyword>
<evidence type="ECO:0000256" key="5">
    <source>
        <dbReference type="ARBA" id="ARBA00022692"/>
    </source>
</evidence>
<dbReference type="InterPro" id="IPR051906">
    <property type="entry name" value="TolC-like"/>
</dbReference>
<evidence type="ECO:0000256" key="3">
    <source>
        <dbReference type="ARBA" id="ARBA00022448"/>
    </source>
</evidence>
<dbReference type="EMBL" id="NVUU01000004">
    <property type="protein sequence ID" value="PCI96008.1"/>
    <property type="molecule type" value="Genomic_DNA"/>
</dbReference>
<sequence length="484" mass="55690">MKRALVLFFLVFFRCASCDPISLYKLTLEQAEMIAIENNNQVNGVRELFKKAKEGRLESISKWLPKIDAFTTAFAASADQFFSNSKSAFMTQLALTQSIFSSDVYYNIKISTLIEEQLRLLLNAAIIDVLFQTRVSYYRVILDMENIHAAEDKIELLAFLSQKMEDRYEIGTSILYNVNQSKVAIANATTDYYESIKQRKVDMDSLATVLGYDPGDVKITFARVEIPVQDIPELKEKLEKLQPILNENTMNLGKRIFKEDYPESEQRAMQKLFSRYEIKSFEDKALKYQPTLKVYENQVNIAKKEVSKTLGEYMPKVGFNFNFGGAPTNLIELPSSRFTNQTFQWGAGVTLNWLVFDSFGRERRVRQARYQKNAKYYKYRKETQDTFASVRKSVFEIEESASTFLTATSNVKLAEQTIKLANDQLEVGYGTIFDYQITVDGLIQAVNTKNKSRYDLLKAYYSLIHATGEDLIKHQEVKGDKSKF</sequence>
<dbReference type="Pfam" id="PF02321">
    <property type="entry name" value="OEP"/>
    <property type="match status" value="1"/>
</dbReference>
<comment type="subcellular location">
    <subcellularLocation>
        <location evidence="1">Cell outer membrane</location>
    </subcellularLocation>
</comment>
<dbReference type="GO" id="GO:0015288">
    <property type="term" value="F:porin activity"/>
    <property type="evidence" value="ECO:0007669"/>
    <property type="project" value="TreeGrafter"/>
</dbReference>
<name>A0A2A4YMH5_UNCAE</name>
<organism evidence="8 9">
    <name type="scientific">Aerophobetes bacterium</name>
    <dbReference type="NCBI Taxonomy" id="2030807"/>
    <lineage>
        <taxon>Bacteria</taxon>
        <taxon>Candidatus Aerophobota</taxon>
    </lineage>
</organism>
<comment type="similarity">
    <text evidence="2">Belongs to the outer membrane factor (OMF) (TC 1.B.17) family.</text>
</comment>
<dbReference type="GO" id="GO:0015562">
    <property type="term" value="F:efflux transmembrane transporter activity"/>
    <property type="evidence" value="ECO:0007669"/>
    <property type="project" value="InterPro"/>
</dbReference>
<gene>
    <name evidence="8" type="ORF">COB11_00585</name>
</gene>
<keyword evidence="6" id="KW-0472">Membrane</keyword>
<accession>A0A2A4YMH5</accession>